<keyword evidence="2" id="KW-0479">Metal-binding</keyword>
<evidence type="ECO:0000259" key="10">
    <source>
        <dbReference type="Pfam" id="PF15997"/>
    </source>
</evidence>
<dbReference type="InterPro" id="IPR031940">
    <property type="entry name" value="DUF4772"/>
</dbReference>
<sequence length="503" mass="56651">MMYGAKRYPKRSIIGSRVCAPWQDGVFYAGTIEEMHTKPNTEEDLFAIRFDDGYAKEYRDIDIVGPGFSTINSFQLKFNQKVFITHNGRELSGHVQKHRRPMDEVFIKINETGVETLIQRKIDEVRLLKSRKSARLQDSETDYLKLADMCPEPKKRTASQEINVPSHGVVFPEMKRKDEESEASMDEVMAAMVLTSLSSSPVIRTPERKDSTEKAPLSPLNFEGCWGEDFSMNSDSGNDRSPESSGHFSWDSRETPSPPNSNGAASPPMSGNTPQNTPVEHGVFGSETDDGIDVSENAYTLLETPVPKKRKFYLLASSTKRKPKNGESCDHEEEFYYTEFETTLERVESMSGVCTSSPPPTLSHMDMARPRHEDPALRKHSVDSLRRDHNAAKQILIGGAPQQPQSFTWHQVPGSPTFTFSASPTKVALPFRQRSNSAPQRLHPASPKSHNAGSHQKTHGISGPYPKKVRGETKKCRKVYGMENRDMWCTQCKWKKACVRFVD</sequence>
<evidence type="ECO:0000256" key="4">
    <source>
        <dbReference type="ARBA" id="ARBA00022833"/>
    </source>
</evidence>
<keyword evidence="6" id="KW-0238">DNA-binding</keyword>
<dbReference type="Pfam" id="PF15997">
    <property type="entry name" value="DUF4772"/>
    <property type="match status" value="1"/>
</dbReference>
<evidence type="ECO:0000256" key="2">
    <source>
        <dbReference type="ARBA" id="ARBA00022723"/>
    </source>
</evidence>
<dbReference type="InterPro" id="IPR052253">
    <property type="entry name" value="CR1/CR2-DNA-binding_regulator"/>
</dbReference>
<keyword evidence="3" id="KW-0863">Zinc-finger</keyword>
<protein>
    <submittedName>
        <fullName evidence="12">Zinc finger protein 395-like</fullName>
    </submittedName>
</protein>
<keyword evidence="4" id="KW-0862">Zinc</keyword>
<evidence type="ECO:0000313" key="11">
    <source>
        <dbReference type="Proteomes" id="UP000694865"/>
    </source>
</evidence>
<evidence type="ECO:0000256" key="9">
    <source>
        <dbReference type="SAM" id="MobiDB-lite"/>
    </source>
</evidence>
<reference evidence="12" key="1">
    <citation type="submission" date="2025-08" db="UniProtKB">
        <authorList>
            <consortium name="RefSeq"/>
        </authorList>
    </citation>
    <scope>IDENTIFICATION</scope>
    <source>
        <tissue evidence="12">Testes</tissue>
    </source>
</reference>
<keyword evidence="7" id="KW-0804">Transcription</keyword>
<feature type="compositionally biased region" description="Low complexity" evidence="9">
    <location>
        <begin position="260"/>
        <end position="270"/>
    </location>
</feature>
<keyword evidence="11" id="KW-1185">Reference proteome</keyword>
<dbReference type="Gene3D" id="2.30.30.140">
    <property type="match status" value="1"/>
</dbReference>
<name>A0ABM0LWI7_SACKO</name>
<dbReference type="GeneID" id="100375800"/>
<evidence type="ECO:0000256" key="6">
    <source>
        <dbReference type="ARBA" id="ARBA00023125"/>
    </source>
</evidence>
<evidence type="ECO:0000256" key="3">
    <source>
        <dbReference type="ARBA" id="ARBA00022771"/>
    </source>
</evidence>
<feature type="region of interest" description="Disordered" evidence="9">
    <location>
        <begin position="435"/>
        <end position="469"/>
    </location>
</feature>
<keyword evidence="5" id="KW-0805">Transcription regulation</keyword>
<feature type="region of interest" description="Disordered" evidence="9">
    <location>
        <begin position="201"/>
        <end position="220"/>
    </location>
</feature>
<accession>A0ABM0LWI7</accession>
<dbReference type="SUPFAM" id="SSF63748">
    <property type="entry name" value="Tudor/PWWP/MBT"/>
    <property type="match status" value="1"/>
</dbReference>
<evidence type="ECO:0000256" key="7">
    <source>
        <dbReference type="ARBA" id="ARBA00023163"/>
    </source>
</evidence>
<dbReference type="PANTHER" id="PTHR13006">
    <property type="entry name" value="PAPILLOMAVIRUS REGULATORY FACTOR PRF-1"/>
    <property type="match status" value="1"/>
</dbReference>
<proteinExistence type="predicted"/>
<gene>
    <name evidence="12" type="primary">LOC100375800</name>
</gene>
<comment type="subcellular location">
    <subcellularLocation>
        <location evidence="1">Nucleus</location>
    </subcellularLocation>
</comment>
<feature type="domain" description="DUF4772" evidence="10">
    <location>
        <begin position="6"/>
        <end position="109"/>
    </location>
</feature>
<evidence type="ECO:0000256" key="1">
    <source>
        <dbReference type="ARBA" id="ARBA00004123"/>
    </source>
</evidence>
<keyword evidence="8" id="KW-0539">Nucleus</keyword>
<organism evidence="11 12">
    <name type="scientific">Saccoglossus kowalevskii</name>
    <name type="common">Acorn worm</name>
    <dbReference type="NCBI Taxonomy" id="10224"/>
    <lineage>
        <taxon>Eukaryota</taxon>
        <taxon>Metazoa</taxon>
        <taxon>Hemichordata</taxon>
        <taxon>Enteropneusta</taxon>
        <taxon>Harrimaniidae</taxon>
        <taxon>Saccoglossus</taxon>
    </lineage>
</organism>
<dbReference type="Proteomes" id="UP000694865">
    <property type="component" value="Unplaced"/>
</dbReference>
<evidence type="ECO:0000256" key="8">
    <source>
        <dbReference type="ARBA" id="ARBA00023242"/>
    </source>
</evidence>
<feature type="region of interest" description="Disordered" evidence="9">
    <location>
        <begin position="228"/>
        <end position="291"/>
    </location>
</feature>
<dbReference type="SMART" id="SM01366">
    <property type="entry name" value="c-clamp"/>
    <property type="match status" value="1"/>
</dbReference>
<dbReference type="RefSeq" id="XP_006812128.1">
    <property type="nucleotide sequence ID" value="XM_006812065.1"/>
</dbReference>
<dbReference type="PANTHER" id="PTHR13006:SF9">
    <property type="entry name" value="GLUCOSE TRANSPORTER 4 ENHANCER FACTOR, ISOFORM G"/>
    <property type="match status" value="1"/>
</dbReference>
<evidence type="ECO:0000256" key="5">
    <source>
        <dbReference type="ARBA" id="ARBA00023015"/>
    </source>
</evidence>
<evidence type="ECO:0000313" key="12">
    <source>
        <dbReference type="RefSeq" id="XP_006812128.1"/>
    </source>
</evidence>